<evidence type="ECO:0000313" key="2">
    <source>
        <dbReference type="Proteomes" id="UP000887574"/>
    </source>
</evidence>
<feature type="chain" id="PRO_5037620504" evidence="1">
    <location>
        <begin position="38"/>
        <end position="139"/>
    </location>
</feature>
<keyword evidence="2" id="KW-1185">Reference proteome</keyword>
<feature type="signal peptide" evidence="1">
    <location>
        <begin position="1"/>
        <end position="37"/>
    </location>
</feature>
<name>A0A915CTU9_9BILA</name>
<evidence type="ECO:0000313" key="3">
    <source>
        <dbReference type="WBParaSite" id="jg12577"/>
    </source>
</evidence>
<proteinExistence type="predicted"/>
<reference evidence="3" key="1">
    <citation type="submission" date="2022-11" db="UniProtKB">
        <authorList>
            <consortium name="WormBaseParasite"/>
        </authorList>
    </citation>
    <scope>IDENTIFICATION</scope>
</reference>
<protein>
    <submittedName>
        <fullName evidence="3">Uncharacterized protein</fullName>
    </submittedName>
</protein>
<dbReference type="AlphaFoldDB" id="A0A915CTU9"/>
<organism evidence="2 3">
    <name type="scientific">Ditylenchus dipsaci</name>
    <dbReference type="NCBI Taxonomy" id="166011"/>
    <lineage>
        <taxon>Eukaryota</taxon>
        <taxon>Metazoa</taxon>
        <taxon>Ecdysozoa</taxon>
        <taxon>Nematoda</taxon>
        <taxon>Chromadorea</taxon>
        <taxon>Rhabditida</taxon>
        <taxon>Tylenchina</taxon>
        <taxon>Tylenchomorpha</taxon>
        <taxon>Sphaerularioidea</taxon>
        <taxon>Anguinidae</taxon>
        <taxon>Anguininae</taxon>
        <taxon>Ditylenchus</taxon>
    </lineage>
</organism>
<sequence>MNNSCTFTSTCSSRTWLAMLLCSLVAVMVLNTQQVSGQQQLSDPTSDSNSQLVEEKRARFAFAKRRAFAFAKRDFGGRAFAFAKRSAGPLQQQDSIETDPQDMDKRGGYGRFAFAKRAASRFAFAKRWPSTGARSFAFA</sequence>
<keyword evidence="1" id="KW-0732">Signal</keyword>
<evidence type="ECO:0000256" key="1">
    <source>
        <dbReference type="SAM" id="SignalP"/>
    </source>
</evidence>
<accession>A0A915CTU9</accession>
<dbReference type="WBParaSite" id="jg12577">
    <property type="protein sequence ID" value="jg12577"/>
    <property type="gene ID" value="jg12577"/>
</dbReference>
<dbReference type="Proteomes" id="UP000887574">
    <property type="component" value="Unplaced"/>
</dbReference>